<feature type="transmembrane region" description="Helical" evidence="8">
    <location>
        <begin position="150"/>
        <end position="172"/>
    </location>
</feature>
<dbReference type="InterPro" id="IPR050360">
    <property type="entry name" value="MFS_Sugar_Transporters"/>
</dbReference>
<dbReference type="NCBIfam" id="TIGR00879">
    <property type="entry name" value="SP"/>
    <property type="match status" value="1"/>
</dbReference>
<feature type="transmembrane region" description="Helical" evidence="8">
    <location>
        <begin position="441"/>
        <end position="460"/>
    </location>
</feature>
<organism evidence="10 11">
    <name type="scientific">Gomphillus americanus</name>
    <dbReference type="NCBI Taxonomy" id="1940652"/>
    <lineage>
        <taxon>Eukaryota</taxon>
        <taxon>Fungi</taxon>
        <taxon>Dikarya</taxon>
        <taxon>Ascomycota</taxon>
        <taxon>Pezizomycotina</taxon>
        <taxon>Lecanoromycetes</taxon>
        <taxon>OSLEUM clade</taxon>
        <taxon>Ostropomycetidae</taxon>
        <taxon>Ostropales</taxon>
        <taxon>Graphidaceae</taxon>
        <taxon>Gomphilloideae</taxon>
        <taxon>Gomphillus</taxon>
    </lineage>
</organism>
<dbReference type="Gene3D" id="1.20.1250.20">
    <property type="entry name" value="MFS general substrate transporter like domains"/>
    <property type="match status" value="1"/>
</dbReference>
<feature type="domain" description="Major facilitator superfamily (MFS) profile" evidence="9">
    <location>
        <begin position="20"/>
        <end position="463"/>
    </location>
</feature>
<evidence type="ECO:0000313" key="11">
    <source>
        <dbReference type="Proteomes" id="UP000664169"/>
    </source>
</evidence>
<dbReference type="Proteomes" id="UP000664169">
    <property type="component" value="Unassembled WGS sequence"/>
</dbReference>
<dbReference type="PANTHER" id="PTHR48022">
    <property type="entry name" value="PLASTIDIC GLUCOSE TRANSPORTER 4"/>
    <property type="match status" value="1"/>
</dbReference>
<evidence type="ECO:0000313" key="10">
    <source>
        <dbReference type="EMBL" id="CAF9903754.1"/>
    </source>
</evidence>
<dbReference type="InterPro" id="IPR020846">
    <property type="entry name" value="MFS_dom"/>
</dbReference>
<dbReference type="CDD" id="cd17356">
    <property type="entry name" value="MFS_HXT"/>
    <property type="match status" value="1"/>
</dbReference>
<sequence>MPFIDRGEREPGAVWPSICIGIFAAFGGILFGYDTGTISGIQTMPFWQKQFDINPAQDAGRISLIVSVLSIGTFVGALSAGYLADWVGRKWGLLLSALIPFNLGVILQTASTEQTTFIVGRFFAGLGVGLISLQIPMYQSETLPKWIRGAVVGMYQWFITIGLLVASLVNYATAQRDDSGSYRIPLAIQFAWSIILIVGMFLLPETPRYLVKKGKPEKALKSLSTLRRLPADGPELRAELEAIQTDYARQQQTGSASWIQCFRGNIGKRVATGILLQSLQQLVGINFIFYYGVSYFSGHSSELPQLPSAFLLGLITNLVNTICTIPGLFAIDRFGRRPVLLTGAIGMGVCQYIVAACGKATSINNYPSAAAQLAFICIYIGFFAATWGPAAWVVTGEIFPLKVRAKGLSLTTAANWFFNWLLAFITPYLVNSLNPTQSNVFWIWGSFCWIGAFFVFTMIYETKGLSLEQVGTLYEIESKAWKSASRHPELKAMTAREHEGRINSIISERVDLGHTDEKEKAYAEHSD</sequence>
<dbReference type="InterPro" id="IPR005829">
    <property type="entry name" value="Sugar_transporter_CS"/>
</dbReference>
<dbReference type="PANTHER" id="PTHR48022:SF17">
    <property type="entry name" value="HEXOSE TRANSPORTER"/>
    <property type="match status" value="1"/>
</dbReference>
<dbReference type="PROSITE" id="PS00217">
    <property type="entry name" value="SUGAR_TRANSPORT_2"/>
    <property type="match status" value="1"/>
</dbReference>
<keyword evidence="3 7" id="KW-0813">Transport</keyword>
<evidence type="ECO:0000256" key="4">
    <source>
        <dbReference type="ARBA" id="ARBA00022692"/>
    </source>
</evidence>
<dbReference type="OrthoDB" id="6612291at2759"/>
<feature type="transmembrane region" description="Helical" evidence="8">
    <location>
        <begin position="338"/>
        <end position="361"/>
    </location>
</feature>
<feature type="transmembrane region" description="Helical" evidence="8">
    <location>
        <begin position="91"/>
        <end position="111"/>
    </location>
</feature>
<feature type="transmembrane region" description="Helical" evidence="8">
    <location>
        <begin position="270"/>
        <end position="289"/>
    </location>
</feature>
<evidence type="ECO:0000256" key="2">
    <source>
        <dbReference type="ARBA" id="ARBA00010992"/>
    </source>
</evidence>
<comment type="caution">
    <text evidence="10">The sequence shown here is derived from an EMBL/GenBank/DDBJ whole genome shotgun (WGS) entry which is preliminary data.</text>
</comment>
<dbReference type="Pfam" id="PF00083">
    <property type="entry name" value="Sugar_tr"/>
    <property type="match status" value="1"/>
</dbReference>
<evidence type="ECO:0000256" key="1">
    <source>
        <dbReference type="ARBA" id="ARBA00004141"/>
    </source>
</evidence>
<name>A0A8H3EC35_9LECA</name>
<dbReference type="FunFam" id="1.20.1250.20:FF:000134">
    <property type="entry name" value="MFS sugar transporter protein"/>
    <property type="match status" value="1"/>
</dbReference>
<protein>
    <recommendedName>
        <fullName evidence="9">Major facilitator superfamily (MFS) profile domain-containing protein</fullName>
    </recommendedName>
</protein>
<comment type="similarity">
    <text evidence="2 7">Belongs to the major facilitator superfamily. Sugar transporter (TC 2.A.1.1) family.</text>
</comment>
<feature type="transmembrane region" description="Helical" evidence="8">
    <location>
        <begin position="62"/>
        <end position="84"/>
    </location>
</feature>
<evidence type="ECO:0000256" key="6">
    <source>
        <dbReference type="ARBA" id="ARBA00023136"/>
    </source>
</evidence>
<feature type="transmembrane region" description="Helical" evidence="8">
    <location>
        <begin position="407"/>
        <end position="429"/>
    </location>
</feature>
<dbReference type="PRINTS" id="PR00171">
    <property type="entry name" value="SUGRTRNSPORT"/>
</dbReference>
<dbReference type="AlphaFoldDB" id="A0A8H3EC35"/>
<dbReference type="PROSITE" id="PS00216">
    <property type="entry name" value="SUGAR_TRANSPORT_1"/>
    <property type="match status" value="2"/>
</dbReference>
<feature type="transmembrane region" description="Helical" evidence="8">
    <location>
        <begin position="12"/>
        <end position="33"/>
    </location>
</feature>
<feature type="transmembrane region" description="Helical" evidence="8">
    <location>
        <begin position="117"/>
        <end position="138"/>
    </location>
</feature>
<reference evidence="10" key="1">
    <citation type="submission" date="2021-03" db="EMBL/GenBank/DDBJ databases">
        <authorList>
            <person name="Tagirdzhanova G."/>
        </authorList>
    </citation>
    <scope>NUCLEOTIDE SEQUENCE</scope>
</reference>
<evidence type="ECO:0000259" key="9">
    <source>
        <dbReference type="PROSITE" id="PS50850"/>
    </source>
</evidence>
<feature type="transmembrane region" description="Helical" evidence="8">
    <location>
        <begin position="373"/>
        <end position="395"/>
    </location>
</feature>
<keyword evidence="4 8" id="KW-0812">Transmembrane</keyword>
<evidence type="ECO:0000256" key="7">
    <source>
        <dbReference type="RuleBase" id="RU003346"/>
    </source>
</evidence>
<accession>A0A8H3EC35</accession>
<keyword evidence="6 8" id="KW-0472">Membrane</keyword>
<evidence type="ECO:0000256" key="3">
    <source>
        <dbReference type="ARBA" id="ARBA00022448"/>
    </source>
</evidence>
<dbReference type="EMBL" id="CAJPDQ010000001">
    <property type="protein sequence ID" value="CAF9903754.1"/>
    <property type="molecule type" value="Genomic_DNA"/>
</dbReference>
<keyword evidence="5 8" id="KW-1133">Transmembrane helix</keyword>
<gene>
    <name evidence="10" type="ORF">GOMPHAMPRED_000530</name>
</gene>
<dbReference type="GO" id="GO:0016020">
    <property type="term" value="C:membrane"/>
    <property type="evidence" value="ECO:0007669"/>
    <property type="project" value="UniProtKB-SubCell"/>
</dbReference>
<feature type="transmembrane region" description="Helical" evidence="8">
    <location>
        <begin position="309"/>
        <end position="331"/>
    </location>
</feature>
<evidence type="ECO:0000256" key="5">
    <source>
        <dbReference type="ARBA" id="ARBA00022989"/>
    </source>
</evidence>
<dbReference type="SUPFAM" id="SSF103473">
    <property type="entry name" value="MFS general substrate transporter"/>
    <property type="match status" value="1"/>
</dbReference>
<dbReference type="PROSITE" id="PS50850">
    <property type="entry name" value="MFS"/>
    <property type="match status" value="1"/>
</dbReference>
<dbReference type="GO" id="GO:0005351">
    <property type="term" value="F:carbohydrate:proton symporter activity"/>
    <property type="evidence" value="ECO:0007669"/>
    <property type="project" value="TreeGrafter"/>
</dbReference>
<dbReference type="InterPro" id="IPR003663">
    <property type="entry name" value="Sugar/inositol_transpt"/>
</dbReference>
<comment type="subcellular location">
    <subcellularLocation>
        <location evidence="1">Membrane</location>
        <topology evidence="1">Multi-pass membrane protein</topology>
    </subcellularLocation>
</comment>
<feature type="transmembrane region" description="Helical" evidence="8">
    <location>
        <begin position="184"/>
        <end position="203"/>
    </location>
</feature>
<keyword evidence="11" id="KW-1185">Reference proteome</keyword>
<dbReference type="InterPro" id="IPR036259">
    <property type="entry name" value="MFS_trans_sf"/>
</dbReference>
<proteinExistence type="inferred from homology"/>
<dbReference type="InterPro" id="IPR005828">
    <property type="entry name" value="MFS_sugar_transport-like"/>
</dbReference>
<evidence type="ECO:0000256" key="8">
    <source>
        <dbReference type="SAM" id="Phobius"/>
    </source>
</evidence>